<dbReference type="OrthoDB" id="9771666at2"/>
<dbReference type="InterPro" id="IPR050300">
    <property type="entry name" value="GDXG_lipolytic_enzyme"/>
</dbReference>
<keyword evidence="5" id="KW-1185">Reference proteome</keyword>
<reference evidence="4 5" key="1">
    <citation type="submission" date="2019-12" db="EMBL/GenBank/DDBJ databases">
        <title>Genomic-based taxomic classification of the family Erythrobacteraceae.</title>
        <authorList>
            <person name="Xu L."/>
        </authorList>
    </citation>
    <scope>NUCLEOTIDE SEQUENCE [LARGE SCALE GENOMIC DNA]</scope>
    <source>
        <strain evidence="4 5">JCM 17802</strain>
    </source>
</reference>
<dbReference type="InterPro" id="IPR049492">
    <property type="entry name" value="BD-FAE-like_dom"/>
</dbReference>
<dbReference type="PANTHER" id="PTHR48081">
    <property type="entry name" value="AB HYDROLASE SUPERFAMILY PROTEIN C4A8.06C"/>
    <property type="match status" value="1"/>
</dbReference>
<dbReference type="PANTHER" id="PTHR48081:SF9">
    <property type="entry name" value="CARBOXYLESTERASE"/>
    <property type="match status" value="1"/>
</dbReference>
<organism evidence="4 5">
    <name type="scientific">Pontixanthobacter gangjinensis</name>
    <dbReference type="NCBI Taxonomy" id="1028742"/>
    <lineage>
        <taxon>Bacteria</taxon>
        <taxon>Pseudomonadati</taxon>
        <taxon>Pseudomonadota</taxon>
        <taxon>Alphaproteobacteria</taxon>
        <taxon>Sphingomonadales</taxon>
        <taxon>Erythrobacteraceae</taxon>
        <taxon>Pontixanthobacter</taxon>
    </lineage>
</organism>
<dbReference type="AlphaFoldDB" id="A0A6I4SKS9"/>
<dbReference type="Gene3D" id="3.40.50.1820">
    <property type="entry name" value="alpha/beta hydrolase"/>
    <property type="match status" value="1"/>
</dbReference>
<name>A0A6I4SKS9_9SPHN</name>
<protein>
    <submittedName>
        <fullName evidence="4">Alpha/beta hydrolase fold domain-containing protein</fullName>
    </submittedName>
</protein>
<proteinExistence type="predicted"/>
<evidence type="ECO:0000259" key="3">
    <source>
        <dbReference type="Pfam" id="PF20434"/>
    </source>
</evidence>
<gene>
    <name evidence="4" type="ORF">GRI36_02655</name>
</gene>
<evidence type="ECO:0000256" key="1">
    <source>
        <dbReference type="ARBA" id="ARBA00022801"/>
    </source>
</evidence>
<dbReference type="Pfam" id="PF20434">
    <property type="entry name" value="BD-FAE"/>
    <property type="match status" value="1"/>
</dbReference>
<evidence type="ECO:0000256" key="2">
    <source>
        <dbReference type="SAM" id="MobiDB-lite"/>
    </source>
</evidence>
<sequence>MGWLLLIVIVLLGAAALALNYSIGRNGPKVLDTVDRITGGSRDVSLVHTESLGDHAKQKLTVYSAAAIGSDTAAAKPVFLFIHGGGWRSGDIDDYGFLARGLAPEGYVVVLAGYRLGPDGVFPAMLEDSAKAVAWTTANIAKFGGDPEAIFISGHSAGAYNVAMLGLDRQWLGREGLGTEAIAGIIGLSGPYDFHPFTADSTKLAFGGANDPLTTQPINFARADAPSMLLVQGEKDTVVKPRNTTALARAITQNGGKVETAMFADMDHNAPILALASPWRRDRGFTDTLTDFTSRVLAERSQLAAQEGQAGAERGEASVSVQAGSR</sequence>
<dbReference type="EMBL" id="WTYS01000001">
    <property type="protein sequence ID" value="MXO55776.1"/>
    <property type="molecule type" value="Genomic_DNA"/>
</dbReference>
<evidence type="ECO:0000313" key="4">
    <source>
        <dbReference type="EMBL" id="MXO55776.1"/>
    </source>
</evidence>
<dbReference type="GO" id="GO:0016787">
    <property type="term" value="F:hydrolase activity"/>
    <property type="evidence" value="ECO:0007669"/>
    <property type="project" value="UniProtKB-KW"/>
</dbReference>
<feature type="region of interest" description="Disordered" evidence="2">
    <location>
        <begin position="305"/>
        <end position="326"/>
    </location>
</feature>
<dbReference type="RefSeq" id="WP_160597059.1">
    <property type="nucleotide sequence ID" value="NZ_WTYS01000001.1"/>
</dbReference>
<accession>A0A6I4SKS9</accession>
<dbReference type="Proteomes" id="UP000468943">
    <property type="component" value="Unassembled WGS sequence"/>
</dbReference>
<dbReference type="InterPro" id="IPR029058">
    <property type="entry name" value="AB_hydrolase_fold"/>
</dbReference>
<feature type="domain" description="BD-FAE-like" evidence="3">
    <location>
        <begin position="73"/>
        <end position="249"/>
    </location>
</feature>
<dbReference type="InterPro" id="IPR019826">
    <property type="entry name" value="Carboxylesterase_B_AS"/>
</dbReference>
<comment type="caution">
    <text evidence="4">The sequence shown here is derived from an EMBL/GenBank/DDBJ whole genome shotgun (WGS) entry which is preliminary data.</text>
</comment>
<dbReference type="SUPFAM" id="SSF53474">
    <property type="entry name" value="alpha/beta-Hydrolases"/>
    <property type="match status" value="1"/>
</dbReference>
<dbReference type="PROSITE" id="PS00122">
    <property type="entry name" value="CARBOXYLESTERASE_B_1"/>
    <property type="match status" value="1"/>
</dbReference>
<evidence type="ECO:0000313" key="5">
    <source>
        <dbReference type="Proteomes" id="UP000468943"/>
    </source>
</evidence>
<keyword evidence="1 4" id="KW-0378">Hydrolase</keyword>